<protein>
    <submittedName>
        <fullName evidence="2">Methyltransferase domain-containing protein</fullName>
    </submittedName>
</protein>
<dbReference type="CDD" id="cd02440">
    <property type="entry name" value="AdoMet_MTases"/>
    <property type="match status" value="1"/>
</dbReference>
<evidence type="ECO:0000313" key="2">
    <source>
        <dbReference type="EMBL" id="MBD8047824.1"/>
    </source>
</evidence>
<reference evidence="2 3" key="1">
    <citation type="submission" date="2020-08" db="EMBL/GenBank/DDBJ databases">
        <title>A Genomic Blueprint of the Chicken Gut Microbiome.</title>
        <authorList>
            <person name="Gilroy R."/>
            <person name="Ravi A."/>
            <person name="Getino M."/>
            <person name="Pursley I."/>
            <person name="Horton D.L."/>
            <person name="Alikhan N.-F."/>
            <person name="Baker D."/>
            <person name="Gharbi K."/>
            <person name="Hall N."/>
            <person name="Watson M."/>
            <person name="Adriaenssens E.M."/>
            <person name="Foster-Nyarko E."/>
            <person name="Jarju S."/>
            <person name="Secka A."/>
            <person name="Antonio M."/>
            <person name="Oren A."/>
            <person name="Chaudhuri R."/>
            <person name="La Ragione R.M."/>
            <person name="Hildebrand F."/>
            <person name="Pallen M.J."/>
        </authorList>
    </citation>
    <scope>NUCLEOTIDE SEQUENCE [LARGE SCALE GENOMIC DNA]</scope>
    <source>
        <strain evidence="2 3">N37</strain>
    </source>
</reference>
<name>A0ABR8YUF2_9CLOT</name>
<evidence type="ECO:0000259" key="1">
    <source>
        <dbReference type="Pfam" id="PF13847"/>
    </source>
</evidence>
<dbReference type="EMBL" id="JACSQB010000098">
    <property type="protein sequence ID" value="MBD8047824.1"/>
    <property type="molecule type" value="Genomic_DNA"/>
</dbReference>
<evidence type="ECO:0000313" key="3">
    <source>
        <dbReference type="Proteomes" id="UP000627166"/>
    </source>
</evidence>
<dbReference type="PANTHER" id="PTHR43591:SF24">
    <property type="entry name" value="2-METHOXY-6-POLYPRENYL-1,4-BENZOQUINOL METHYLASE, MITOCHONDRIAL"/>
    <property type="match status" value="1"/>
</dbReference>
<comment type="caution">
    <text evidence="2">The sequence shown here is derived from an EMBL/GenBank/DDBJ whole genome shotgun (WGS) entry which is preliminary data.</text>
</comment>
<keyword evidence="3" id="KW-1185">Reference proteome</keyword>
<dbReference type="GO" id="GO:0008168">
    <property type="term" value="F:methyltransferase activity"/>
    <property type="evidence" value="ECO:0007669"/>
    <property type="project" value="UniProtKB-KW"/>
</dbReference>
<dbReference type="SUPFAM" id="SSF53335">
    <property type="entry name" value="S-adenosyl-L-methionine-dependent methyltransferases"/>
    <property type="match status" value="1"/>
</dbReference>
<dbReference type="Proteomes" id="UP000627166">
    <property type="component" value="Unassembled WGS sequence"/>
</dbReference>
<dbReference type="GO" id="GO:0032259">
    <property type="term" value="P:methylation"/>
    <property type="evidence" value="ECO:0007669"/>
    <property type="project" value="UniProtKB-KW"/>
</dbReference>
<proteinExistence type="predicted"/>
<dbReference type="Gene3D" id="3.40.50.150">
    <property type="entry name" value="Vaccinia Virus protein VP39"/>
    <property type="match status" value="1"/>
</dbReference>
<dbReference type="PANTHER" id="PTHR43591">
    <property type="entry name" value="METHYLTRANSFERASE"/>
    <property type="match status" value="1"/>
</dbReference>
<dbReference type="InterPro" id="IPR025714">
    <property type="entry name" value="Methyltranfer_dom"/>
</dbReference>
<keyword evidence="2" id="KW-0489">Methyltransferase</keyword>
<organism evidence="2 3">
    <name type="scientific">Clostridium faecium</name>
    <dbReference type="NCBI Taxonomy" id="2762223"/>
    <lineage>
        <taxon>Bacteria</taxon>
        <taxon>Bacillati</taxon>
        <taxon>Bacillota</taxon>
        <taxon>Clostridia</taxon>
        <taxon>Eubacteriales</taxon>
        <taxon>Clostridiaceae</taxon>
        <taxon>Clostridium</taxon>
    </lineage>
</organism>
<feature type="domain" description="Methyltransferase" evidence="1">
    <location>
        <begin position="47"/>
        <end position="153"/>
    </location>
</feature>
<dbReference type="Pfam" id="PF13847">
    <property type="entry name" value="Methyltransf_31"/>
    <property type="match status" value="1"/>
</dbReference>
<sequence>MNFPLHCRGEQYKNAENFNLRTKLHSYNTNKTDWNNWCFNQMSFPSKARILELGCGTGELWIKNKESVNSEWNITLSDFSASMLQNAKEKLDQIGQNYIYKEIDAQNIPYEDESFDVVIARHMLYLVPDIEKALSEIKRVLVKGGIFYVTANSCETINELNNLIEKFDFTLGLHNNGMCYRFQLENGQALLEKYFSEVNIEVLEGKIVTSDVDAIVSYKASSIKGTSVLVGKKKDDFRKYIDDYIKKNGDISITTKACIFEAKK</sequence>
<keyword evidence="2" id="KW-0808">Transferase</keyword>
<accession>A0ABR8YUF2</accession>
<dbReference type="InterPro" id="IPR029063">
    <property type="entry name" value="SAM-dependent_MTases_sf"/>
</dbReference>
<gene>
    <name evidence="2" type="ORF">H9637_12350</name>
</gene>